<dbReference type="STRING" id="1848903.CCAND38_260018"/>
<dbReference type="AlphaFoldDB" id="A0A0B7I4E6"/>
<evidence type="ECO:0000256" key="1">
    <source>
        <dbReference type="ARBA" id="ARBA00007734"/>
    </source>
</evidence>
<gene>
    <name evidence="3" type="ORF">CCAND38_260018</name>
    <name evidence="4" type="ORF">CCAND93_990011</name>
    <name evidence="5" type="ORF">CKY20_08500</name>
</gene>
<proteinExistence type="inferred from homology"/>
<accession>A0A0B7I4E6</accession>
<comment type="similarity">
    <text evidence="1">Belongs to the transglycosylase Slt family.</text>
</comment>
<protein>
    <submittedName>
        <fullName evidence="5">Murein transglycosylase</fullName>
    </submittedName>
    <submittedName>
        <fullName evidence="3">Transglycosylase SLT domain protein</fullName>
    </submittedName>
</protein>
<dbReference type="Gene3D" id="1.10.530.10">
    <property type="match status" value="1"/>
</dbReference>
<dbReference type="Proteomes" id="UP000045051">
    <property type="component" value="Unassembled WGS sequence"/>
</dbReference>
<dbReference type="CDD" id="cd16894">
    <property type="entry name" value="MltD-like"/>
    <property type="match status" value="1"/>
</dbReference>
<dbReference type="EMBL" id="NSDI01000008">
    <property type="protein sequence ID" value="RIY35894.1"/>
    <property type="molecule type" value="Genomic_DNA"/>
</dbReference>
<organism evidence="3 7">
    <name type="scientific">Capnocytophaga canis</name>
    <dbReference type="NCBI Taxonomy" id="1848903"/>
    <lineage>
        <taxon>Bacteria</taxon>
        <taxon>Pseudomonadati</taxon>
        <taxon>Bacteroidota</taxon>
        <taxon>Flavobacteriia</taxon>
        <taxon>Flavobacteriales</taxon>
        <taxon>Flavobacteriaceae</taxon>
        <taxon>Capnocytophaga</taxon>
    </lineage>
</organism>
<dbReference type="InterPro" id="IPR023346">
    <property type="entry name" value="Lysozyme-like_dom_sf"/>
</dbReference>
<reference evidence="6 7" key="1">
    <citation type="submission" date="2015-01" db="EMBL/GenBank/DDBJ databases">
        <authorList>
            <person name="MANFREDI Pablo"/>
        </authorList>
    </citation>
    <scope>NUCLEOTIDE SEQUENCE [LARGE SCALE GENOMIC DNA]</scope>
    <source>
        <strain evidence="3 7">CcD38</strain>
        <strain evidence="4 6">CcD93</strain>
    </source>
</reference>
<dbReference type="SUPFAM" id="SSF53955">
    <property type="entry name" value="Lysozyme-like"/>
    <property type="match status" value="1"/>
</dbReference>
<dbReference type="GeneID" id="97264940"/>
<dbReference type="InterPro" id="IPR008258">
    <property type="entry name" value="Transglycosylase_SLT_dom_1"/>
</dbReference>
<dbReference type="Proteomes" id="UP000265497">
    <property type="component" value="Unassembled WGS sequence"/>
</dbReference>
<dbReference type="Pfam" id="PF01464">
    <property type="entry name" value="SLT"/>
    <property type="match status" value="1"/>
</dbReference>
<dbReference type="EMBL" id="CDOI01000136">
    <property type="protein sequence ID" value="CEN45615.1"/>
    <property type="molecule type" value="Genomic_DNA"/>
</dbReference>
<evidence type="ECO:0000313" key="4">
    <source>
        <dbReference type="EMBL" id="CEN54608.1"/>
    </source>
</evidence>
<evidence type="ECO:0000259" key="2">
    <source>
        <dbReference type="Pfam" id="PF01464"/>
    </source>
</evidence>
<dbReference type="PANTHER" id="PTHR37423">
    <property type="entry name" value="SOLUBLE LYTIC MUREIN TRANSGLYCOSYLASE-RELATED"/>
    <property type="match status" value="1"/>
</dbReference>
<sequence>MAIIRTSFYCLAIVVMSGFLINAVAVKQDKNNIFQQEDYSQYDISKGYDAQNVEKRYNVYAIDLPTSLDFAGERVPIEIPDVYERLDREFLVNTYWQSNGLLFLKRSNKYFPIIEPILKRNNVPDDFKYLALIESGLMDVVSPSGASGFWQFMKPAAIEHGLEVNNNVDERYHVEKATQAACDYLKKAKESTGSWTMAAAAYNAGISGMKNQMNAQQTTDYYDLWLNSETSRYVFRILAVKEIMKNPAKYGFNFEARHLYNEVPTYSVKVDTSITDLTDFAKKHNITYKELKLHNSWLRSRKLENKSGKVYYIKIPKR</sequence>
<dbReference type="OrthoDB" id="9815002at2"/>
<dbReference type="Proteomes" id="UP000038200">
    <property type="component" value="Unassembled WGS sequence"/>
</dbReference>
<dbReference type="PANTHER" id="PTHR37423:SF2">
    <property type="entry name" value="MEMBRANE-BOUND LYTIC MUREIN TRANSGLYCOSYLASE C"/>
    <property type="match status" value="1"/>
</dbReference>
<feature type="domain" description="Transglycosylase SLT" evidence="2">
    <location>
        <begin position="113"/>
        <end position="221"/>
    </location>
</feature>
<keyword evidence="7" id="KW-1185">Reference proteome</keyword>
<evidence type="ECO:0000313" key="8">
    <source>
        <dbReference type="Proteomes" id="UP000265497"/>
    </source>
</evidence>
<evidence type="ECO:0000313" key="7">
    <source>
        <dbReference type="Proteomes" id="UP000045051"/>
    </source>
</evidence>
<name>A0A0B7I4E6_9FLAO</name>
<evidence type="ECO:0000313" key="5">
    <source>
        <dbReference type="EMBL" id="RIY35894.1"/>
    </source>
</evidence>
<dbReference type="EMBL" id="CDOL01000293">
    <property type="protein sequence ID" value="CEN54608.1"/>
    <property type="molecule type" value="Genomic_DNA"/>
</dbReference>
<evidence type="ECO:0000313" key="6">
    <source>
        <dbReference type="Proteomes" id="UP000038200"/>
    </source>
</evidence>
<reference evidence="5 8" key="2">
    <citation type="submission" date="2017-08" db="EMBL/GenBank/DDBJ databases">
        <title>Capnocytophaga canis 17-158 assembly.</title>
        <authorList>
            <person name="Gulvik C.A."/>
        </authorList>
    </citation>
    <scope>NUCLEOTIDE SEQUENCE [LARGE SCALE GENOMIC DNA]</scope>
    <source>
        <strain evidence="5 8">17-158</strain>
    </source>
</reference>
<evidence type="ECO:0000313" key="3">
    <source>
        <dbReference type="EMBL" id="CEN45615.1"/>
    </source>
</evidence>
<dbReference type="RefSeq" id="WP_042010564.1">
    <property type="nucleotide sequence ID" value="NZ_BOQK01000032.1"/>
</dbReference>